<dbReference type="Proteomes" id="UP000219922">
    <property type="component" value="Unassembled WGS sequence"/>
</dbReference>
<dbReference type="AlphaFoldDB" id="A0A9X6SRS9"/>
<accession>A0A9X6SRS9</accession>
<sequence length="314" mass="35014">MTKMNNRAYGIIGVKAEMANWNADFTGKPKSMANGTHFGSDKALKYPIRQFWKNEGHNVLYIKSIVKGKKDTLQVADLKERYESLFGEAPVNVQKTLENIFQCVDVLNFGGTFATKEVNIGVTGPVQFVDGLNVFLNTEVGTQDILSPFRNTNNEDADRGTIGKKIFADRMHYIYPFSVNPNNVKEWEGLIEGFEGYTVEAYEAFKLGACLGPLALNTNTKAGCYTEFALFVELEDESKALLPNLNKYVDVTFEGEKAIYNLDNLADLLGDVQNAVKTVEIHYNPLNVEVETAKLDTLGVDVQYLQVFTGSKLK</sequence>
<dbReference type="EMBL" id="NVMX01000300">
    <property type="protein sequence ID" value="PDZ93975.1"/>
    <property type="molecule type" value="Genomic_DNA"/>
</dbReference>
<name>A0A9X6SRS9_BACCE</name>
<comment type="caution">
    <text evidence="1">The sequence shown here is derived from an EMBL/GenBank/DDBJ whole genome shotgun (WGS) entry which is preliminary data.</text>
</comment>
<dbReference type="GO" id="GO:0043571">
    <property type="term" value="P:maintenance of CRISPR repeat elements"/>
    <property type="evidence" value="ECO:0007669"/>
    <property type="project" value="InterPro"/>
</dbReference>
<reference evidence="1 2" key="1">
    <citation type="submission" date="2017-09" db="EMBL/GenBank/DDBJ databases">
        <title>Large-scale bioinformatics analysis of Bacillus genomes uncovers conserved roles of natural products in bacterial physiology.</title>
        <authorList>
            <consortium name="Agbiome Team Llc"/>
            <person name="Bleich R.M."/>
            <person name="Grubbs K.J."/>
            <person name="Santa Maria K.C."/>
            <person name="Allen S.E."/>
            <person name="Farag S."/>
            <person name="Shank E.A."/>
            <person name="Bowers A."/>
        </authorList>
    </citation>
    <scope>NUCLEOTIDE SEQUENCE [LARGE SCALE GENOMIC DNA]</scope>
    <source>
        <strain evidence="1 2">AFS092789</strain>
    </source>
</reference>
<dbReference type="InterPro" id="IPR006482">
    <property type="entry name" value="Cas7_Csh2/Csh2"/>
</dbReference>
<organism evidence="1 2">
    <name type="scientific">Bacillus cereus</name>
    <dbReference type="NCBI Taxonomy" id="1396"/>
    <lineage>
        <taxon>Bacteria</taxon>
        <taxon>Bacillati</taxon>
        <taxon>Bacillota</taxon>
        <taxon>Bacilli</taxon>
        <taxon>Bacillales</taxon>
        <taxon>Bacillaceae</taxon>
        <taxon>Bacillus</taxon>
        <taxon>Bacillus cereus group</taxon>
    </lineage>
</organism>
<dbReference type="RefSeq" id="WP_098007407.1">
    <property type="nucleotide sequence ID" value="NZ_NVMX01000300.1"/>
</dbReference>
<gene>
    <name evidence="1" type="ORF">CON36_36305</name>
</gene>
<evidence type="ECO:0000313" key="2">
    <source>
        <dbReference type="Proteomes" id="UP000219922"/>
    </source>
</evidence>
<proteinExistence type="predicted"/>
<protein>
    <submittedName>
        <fullName evidence="1">CRISPR-associated protein</fullName>
    </submittedName>
</protein>
<evidence type="ECO:0000313" key="1">
    <source>
        <dbReference type="EMBL" id="PDZ93975.1"/>
    </source>
</evidence>
<dbReference type="Pfam" id="PF05107">
    <property type="entry name" value="Cas_Cas7"/>
    <property type="match status" value="1"/>
</dbReference>